<dbReference type="Pfam" id="PF04203">
    <property type="entry name" value="Sortase"/>
    <property type="match status" value="1"/>
</dbReference>
<proteinExistence type="predicted"/>
<keyword evidence="4" id="KW-1185">Reference proteome</keyword>
<dbReference type="InterPro" id="IPR005754">
    <property type="entry name" value="Sortase"/>
</dbReference>
<organism evidence="3 4">
    <name type="scientific">Muricoprocola aceti</name>
    <dbReference type="NCBI Taxonomy" id="2981772"/>
    <lineage>
        <taxon>Bacteria</taxon>
        <taxon>Bacillati</taxon>
        <taxon>Bacillota</taxon>
        <taxon>Clostridia</taxon>
        <taxon>Lachnospirales</taxon>
        <taxon>Lachnospiraceae</taxon>
        <taxon>Muricoprocola</taxon>
    </lineage>
</organism>
<evidence type="ECO:0000313" key="4">
    <source>
        <dbReference type="Proteomes" id="UP001652338"/>
    </source>
</evidence>
<protein>
    <submittedName>
        <fullName evidence="3">Class B sortase</fullName>
    </submittedName>
</protein>
<dbReference type="Proteomes" id="UP001652338">
    <property type="component" value="Unassembled WGS sequence"/>
</dbReference>
<dbReference type="EMBL" id="JAOQKE010000010">
    <property type="protein sequence ID" value="MCU6725539.1"/>
    <property type="molecule type" value="Genomic_DNA"/>
</dbReference>
<feature type="transmembrane region" description="Helical" evidence="2">
    <location>
        <begin position="9"/>
        <end position="31"/>
    </location>
</feature>
<evidence type="ECO:0000256" key="2">
    <source>
        <dbReference type="SAM" id="Phobius"/>
    </source>
</evidence>
<dbReference type="RefSeq" id="WP_262654803.1">
    <property type="nucleotide sequence ID" value="NZ_JAOQKE010000010.1"/>
</dbReference>
<dbReference type="CDD" id="cd05826">
    <property type="entry name" value="Sortase_B"/>
    <property type="match status" value="1"/>
</dbReference>
<dbReference type="InterPro" id="IPR009835">
    <property type="entry name" value="SrtB"/>
</dbReference>
<dbReference type="Gene3D" id="2.40.260.10">
    <property type="entry name" value="Sortase"/>
    <property type="match status" value="1"/>
</dbReference>
<dbReference type="SUPFAM" id="SSF63817">
    <property type="entry name" value="Sortase"/>
    <property type="match status" value="1"/>
</dbReference>
<dbReference type="InterPro" id="IPR023365">
    <property type="entry name" value="Sortase_dom-sf"/>
</dbReference>
<keyword evidence="2" id="KW-0472">Membrane</keyword>
<sequence length="259" mass="29432">MKNKKISRIAAAVCPGIVGVGLIVCGVYQGISVHEEYKKGRDEYIYAQVHFIESDTEETETAEVIEEKKALPVGVPEPPEVKWTEVKAANQDIIAWLQIPALDLSYPVLQGGDNQFYLHHDMYRQELFAGSIFLDAANDPDFQNYNSIIYGHNMRDGSMFAMLKDLQNEQTLQKCPYFWIITPEENLLYQICAVYNTHTGSETYTIQFGDVEKYKAWMRKMQGQSTLDVWDGQTEKIVTLSTCTGDKAVRQVVQGIQIE</sequence>
<keyword evidence="1" id="KW-0378">Hydrolase</keyword>
<gene>
    <name evidence="3" type="ORF">OCV47_09280</name>
</gene>
<evidence type="ECO:0000313" key="3">
    <source>
        <dbReference type="EMBL" id="MCU6725539.1"/>
    </source>
</evidence>
<name>A0ABT2SM07_9FIRM</name>
<evidence type="ECO:0000256" key="1">
    <source>
        <dbReference type="ARBA" id="ARBA00022801"/>
    </source>
</evidence>
<accession>A0ABT2SM07</accession>
<comment type="caution">
    <text evidence="3">The sequence shown here is derived from an EMBL/GenBank/DDBJ whole genome shotgun (WGS) entry which is preliminary data.</text>
</comment>
<keyword evidence="2" id="KW-0812">Transmembrane</keyword>
<keyword evidence="2" id="KW-1133">Transmembrane helix</keyword>
<reference evidence="3 4" key="1">
    <citation type="journal article" date="2021" name="ISME Commun">
        <title>Automated analysis of genomic sequences facilitates high-throughput and comprehensive description of bacteria.</title>
        <authorList>
            <person name="Hitch T.C.A."/>
        </authorList>
    </citation>
    <scope>NUCLEOTIDE SEQUENCE [LARGE SCALE GENOMIC DNA]</scope>
    <source>
        <strain evidence="3 4">Sanger_29</strain>
    </source>
</reference>